<evidence type="ECO:0000256" key="2">
    <source>
        <dbReference type="SAM" id="MobiDB-lite"/>
    </source>
</evidence>
<dbReference type="InterPro" id="IPR009061">
    <property type="entry name" value="DNA-bd_dom_put_sf"/>
</dbReference>
<feature type="compositionally biased region" description="Basic and acidic residues" evidence="2">
    <location>
        <begin position="141"/>
        <end position="159"/>
    </location>
</feature>
<feature type="region of interest" description="Disordered" evidence="2">
    <location>
        <begin position="130"/>
        <end position="159"/>
    </location>
</feature>
<feature type="compositionally biased region" description="Low complexity" evidence="2">
    <location>
        <begin position="130"/>
        <end position="140"/>
    </location>
</feature>
<proteinExistence type="predicted"/>
<dbReference type="InterPro" id="IPR047057">
    <property type="entry name" value="MerR_fam"/>
</dbReference>
<organism evidence="4">
    <name type="scientific">hydrothermal vent metagenome</name>
    <dbReference type="NCBI Taxonomy" id="652676"/>
    <lineage>
        <taxon>unclassified sequences</taxon>
        <taxon>metagenomes</taxon>
        <taxon>ecological metagenomes</taxon>
    </lineage>
</organism>
<evidence type="ECO:0000313" key="4">
    <source>
        <dbReference type="EMBL" id="VAW20147.1"/>
    </source>
</evidence>
<dbReference type="PANTHER" id="PTHR30204:SF58">
    <property type="entry name" value="HTH-TYPE TRANSCRIPTIONAL REGULATOR YFMP"/>
    <property type="match status" value="1"/>
</dbReference>
<sequence>MNIEKNDGADQQLFAITEIAHEFGISTRTIRFYEAKGLLSPERVGSTRVFRKRDRARLLLILRGKRLGFSLKDISDYLSLYDADNTQKPQILLLQSKVDERLNQLEMQLQDLEITISELREIRQLAQDQLQKFQQQPQEKSQVKSQEKPHEKSKVSNDL</sequence>
<dbReference type="CDD" id="cd04776">
    <property type="entry name" value="HTH_GnyR"/>
    <property type="match status" value="1"/>
</dbReference>
<protein>
    <submittedName>
        <fullName evidence="4">Transcriptional regulator, MerR family</fullName>
    </submittedName>
</protein>
<gene>
    <name evidence="4" type="ORF">MNBD_ALPHA12-2055</name>
</gene>
<dbReference type="PANTHER" id="PTHR30204">
    <property type="entry name" value="REDOX-CYCLING DRUG-SENSING TRANSCRIPTIONAL ACTIVATOR SOXR"/>
    <property type="match status" value="1"/>
</dbReference>
<dbReference type="PROSITE" id="PS50937">
    <property type="entry name" value="HTH_MERR_2"/>
    <property type="match status" value="1"/>
</dbReference>
<dbReference type="GO" id="GO:0003700">
    <property type="term" value="F:DNA-binding transcription factor activity"/>
    <property type="evidence" value="ECO:0007669"/>
    <property type="project" value="InterPro"/>
</dbReference>
<keyword evidence="1" id="KW-0238">DNA-binding</keyword>
<dbReference type="InterPro" id="IPR000551">
    <property type="entry name" value="MerR-type_HTH_dom"/>
</dbReference>
<dbReference type="SMART" id="SM00422">
    <property type="entry name" value="HTH_MERR"/>
    <property type="match status" value="1"/>
</dbReference>
<dbReference type="EMBL" id="UOEO01000131">
    <property type="protein sequence ID" value="VAW20147.1"/>
    <property type="molecule type" value="Genomic_DNA"/>
</dbReference>
<feature type="domain" description="HTH merR-type" evidence="3">
    <location>
        <begin position="13"/>
        <end position="80"/>
    </location>
</feature>
<evidence type="ECO:0000259" key="3">
    <source>
        <dbReference type="PROSITE" id="PS50937"/>
    </source>
</evidence>
<dbReference type="Pfam" id="PF13411">
    <property type="entry name" value="MerR_1"/>
    <property type="match status" value="1"/>
</dbReference>
<dbReference type="GO" id="GO:0003677">
    <property type="term" value="F:DNA binding"/>
    <property type="evidence" value="ECO:0007669"/>
    <property type="project" value="UniProtKB-KW"/>
</dbReference>
<name>A0A3B0U3G3_9ZZZZ</name>
<evidence type="ECO:0000256" key="1">
    <source>
        <dbReference type="ARBA" id="ARBA00023125"/>
    </source>
</evidence>
<reference evidence="4" key="1">
    <citation type="submission" date="2018-06" db="EMBL/GenBank/DDBJ databases">
        <authorList>
            <person name="Zhirakovskaya E."/>
        </authorList>
    </citation>
    <scope>NUCLEOTIDE SEQUENCE</scope>
</reference>
<accession>A0A3B0U3G3</accession>
<dbReference type="SUPFAM" id="SSF46955">
    <property type="entry name" value="Putative DNA-binding domain"/>
    <property type="match status" value="1"/>
</dbReference>
<dbReference type="Gene3D" id="1.10.1660.10">
    <property type="match status" value="1"/>
</dbReference>
<dbReference type="AlphaFoldDB" id="A0A3B0U3G3"/>